<evidence type="ECO:0000256" key="1">
    <source>
        <dbReference type="SAM" id="MobiDB-lite"/>
    </source>
</evidence>
<dbReference type="EMBL" id="JAAIUW010000006">
    <property type="protein sequence ID" value="KAF7828249.1"/>
    <property type="molecule type" value="Genomic_DNA"/>
</dbReference>
<evidence type="ECO:0000313" key="3">
    <source>
        <dbReference type="Proteomes" id="UP000634136"/>
    </source>
</evidence>
<gene>
    <name evidence="2" type="ORF">G2W53_019413</name>
</gene>
<dbReference type="AlphaFoldDB" id="A0A834TUV7"/>
<evidence type="ECO:0000313" key="2">
    <source>
        <dbReference type="EMBL" id="KAF7828249.1"/>
    </source>
</evidence>
<organism evidence="2 3">
    <name type="scientific">Senna tora</name>
    <dbReference type="NCBI Taxonomy" id="362788"/>
    <lineage>
        <taxon>Eukaryota</taxon>
        <taxon>Viridiplantae</taxon>
        <taxon>Streptophyta</taxon>
        <taxon>Embryophyta</taxon>
        <taxon>Tracheophyta</taxon>
        <taxon>Spermatophyta</taxon>
        <taxon>Magnoliopsida</taxon>
        <taxon>eudicotyledons</taxon>
        <taxon>Gunneridae</taxon>
        <taxon>Pentapetalae</taxon>
        <taxon>rosids</taxon>
        <taxon>fabids</taxon>
        <taxon>Fabales</taxon>
        <taxon>Fabaceae</taxon>
        <taxon>Caesalpinioideae</taxon>
        <taxon>Cassia clade</taxon>
        <taxon>Senna</taxon>
    </lineage>
</organism>
<feature type="region of interest" description="Disordered" evidence="1">
    <location>
        <begin position="1"/>
        <end position="36"/>
    </location>
</feature>
<dbReference type="Proteomes" id="UP000634136">
    <property type="component" value="Unassembled WGS sequence"/>
</dbReference>
<proteinExistence type="predicted"/>
<protein>
    <submittedName>
        <fullName evidence="2">Uncharacterized protein</fullName>
    </submittedName>
</protein>
<keyword evidence="3" id="KW-1185">Reference proteome</keyword>
<comment type="caution">
    <text evidence="2">The sequence shown here is derived from an EMBL/GenBank/DDBJ whole genome shotgun (WGS) entry which is preliminary data.</text>
</comment>
<sequence length="36" mass="3988">MPGRNKRRKRKSSEVGSSASPEAVQNHPNFGIHAKE</sequence>
<name>A0A834TUV7_9FABA</name>
<accession>A0A834TUV7</accession>
<feature type="compositionally biased region" description="Basic residues" evidence="1">
    <location>
        <begin position="1"/>
        <end position="11"/>
    </location>
</feature>
<reference evidence="2" key="1">
    <citation type="submission" date="2020-09" db="EMBL/GenBank/DDBJ databases">
        <title>Genome-Enabled Discovery of Anthraquinone Biosynthesis in Senna tora.</title>
        <authorList>
            <person name="Kang S.-H."/>
            <person name="Pandey R.P."/>
            <person name="Lee C.-M."/>
            <person name="Sim J.-S."/>
            <person name="Jeong J.-T."/>
            <person name="Choi B.-S."/>
            <person name="Jung M."/>
            <person name="Ginzburg D."/>
            <person name="Zhao K."/>
            <person name="Won S.Y."/>
            <person name="Oh T.-J."/>
            <person name="Yu Y."/>
            <person name="Kim N.-H."/>
            <person name="Lee O.R."/>
            <person name="Lee T.-H."/>
            <person name="Bashyal P."/>
            <person name="Kim T.-S."/>
            <person name="Lee W.-H."/>
            <person name="Kawkins C."/>
            <person name="Kim C.-K."/>
            <person name="Kim J.S."/>
            <person name="Ahn B.O."/>
            <person name="Rhee S.Y."/>
            <person name="Sohng J.K."/>
        </authorList>
    </citation>
    <scope>NUCLEOTIDE SEQUENCE</scope>
    <source>
        <tissue evidence="2">Leaf</tissue>
    </source>
</reference>